<dbReference type="SUPFAM" id="SSF55781">
    <property type="entry name" value="GAF domain-like"/>
    <property type="match status" value="1"/>
</dbReference>
<dbReference type="Proteomes" id="UP000017984">
    <property type="component" value="Chromosome"/>
</dbReference>
<dbReference type="EMBL" id="AWQX01000081">
    <property type="protein sequence ID" value="EST34391.1"/>
    <property type="molecule type" value="Genomic_DNA"/>
</dbReference>
<dbReference type="PATRIC" id="fig|1352936.5.peg.2206"/>
<dbReference type="InterPro" id="IPR029016">
    <property type="entry name" value="GAF-like_dom_sf"/>
</dbReference>
<evidence type="ECO:0000259" key="1">
    <source>
        <dbReference type="SMART" id="SM00065"/>
    </source>
</evidence>
<evidence type="ECO:0000313" key="3">
    <source>
        <dbReference type="Proteomes" id="UP000017984"/>
    </source>
</evidence>
<dbReference type="InterPro" id="IPR003018">
    <property type="entry name" value="GAF"/>
</dbReference>
<dbReference type="SMART" id="SM00065">
    <property type="entry name" value="GAF"/>
    <property type="match status" value="1"/>
</dbReference>
<name>V6KSK6_STRRC</name>
<dbReference type="AlphaFoldDB" id="V6KSK6"/>
<organism evidence="2 3">
    <name type="scientific">Streptomyces roseochromogenus subsp. oscitans DS 12.976</name>
    <dbReference type="NCBI Taxonomy" id="1352936"/>
    <lineage>
        <taxon>Bacteria</taxon>
        <taxon>Bacillati</taxon>
        <taxon>Actinomycetota</taxon>
        <taxon>Actinomycetes</taxon>
        <taxon>Kitasatosporales</taxon>
        <taxon>Streptomycetaceae</taxon>
        <taxon>Streptomyces</taxon>
    </lineage>
</organism>
<dbReference type="Gene3D" id="3.30.450.40">
    <property type="match status" value="1"/>
</dbReference>
<proteinExistence type="predicted"/>
<keyword evidence="3" id="KW-1185">Reference proteome</keyword>
<dbReference type="RefSeq" id="WP_023546049.1">
    <property type="nucleotide sequence ID" value="NZ_CM002285.1"/>
</dbReference>
<evidence type="ECO:0000313" key="2">
    <source>
        <dbReference type="EMBL" id="EST34391.1"/>
    </source>
</evidence>
<dbReference type="HOGENOM" id="CLU_114826_0_0_11"/>
<dbReference type="STRING" id="1352936.M878_10370"/>
<dbReference type="Pfam" id="PF01590">
    <property type="entry name" value="GAF"/>
    <property type="match status" value="1"/>
</dbReference>
<reference evidence="2 3" key="1">
    <citation type="journal article" date="2014" name="Genome Announc.">
        <title>Draft Genome Sequence of Streptomyces roseochromogenes subsp. oscitans DS 12.976, Producer of the Aminocoumarin Antibiotic Clorobiocin.</title>
        <authorList>
            <person name="Ruckert C."/>
            <person name="Kalinowski J."/>
            <person name="Heide L."/>
            <person name="Apel A.K."/>
        </authorList>
    </citation>
    <scope>NUCLEOTIDE SEQUENCE [LARGE SCALE GENOMIC DNA]</scope>
    <source>
        <strain evidence="2 3">DS 12.976</strain>
    </source>
</reference>
<protein>
    <recommendedName>
        <fullName evidence="1">GAF domain-containing protein</fullName>
    </recommendedName>
</protein>
<comment type="caution">
    <text evidence="2">The sequence shown here is derived from an EMBL/GenBank/DDBJ whole genome shotgun (WGS) entry which is preliminary data.</text>
</comment>
<feature type="domain" description="GAF" evidence="1">
    <location>
        <begin position="24"/>
        <end position="173"/>
    </location>
</feature>
<sequence>MDQSAHSTAMVAAISAALADPGPDDRELLDSVVRVARSIFGATASSVFLFDRDSDELVFEAVSGEGEEFLVGTRFPAHRGIAGWVADTGEPMSVDDLSASALFAQDLAERTRYVPDSIMAAPVVHRDEVLGVIQVLDPHPQSRSSIADLDLLAAFAGQAGLALHGLVRSRAARRALALRGAQFERLAGIVQVLAELPAEQRATGLRLVDSLHDVLAGMVR</sequence>
<accession>V6KSK6</accession>
<gene>
    <name evidence="2" type="ORF">M878_10370</name>
</gene>